<keyword evidence="2" id="KW-1185">Reference proteome</keyword>
<dbReference type="Proteomes" id="UP000694390">
    <property type="component" value="Chromosome 2"/>
</dbReference>
<protein>
    <submittedName>
        <fullName evidence="1">Uncharacterized protein</fullName>
    </submittedName>
</protein>
<accession>A0A8C4XVW6</accession>
<reference evidence="1" key="1">
    <citation type="submission" date="2019-06" db="EMBL/GenBank/DDBJ databases">
        <title>G10K-VGP Goodes thornscrub tortoise genome, primary haplotype.</title>
        <authorList>
            <person name="Murphy B."/>
            <person name="Edwards T."/>
            <person name="Rhie A."/>
            <person name="Koren S."/>
            <person name="Phillippy A."/>
            <person name="Fedrigo O."/>
            <person name="Haase B."/>
            <person name="Mountcastle J."/>
            <person name="Lewin H."/>
            <person name="Damas J."/>
            <person name="Howe K."/>
            <person name="Formenti G."/>
            <person name="Myers G."/>
            <person name="Durbin R."/>
            <person name="Jarvis E.D."/>
        </authorList>
    </citation>
    <scope>NUCLEOTIDE SEQUENCE [LARGE SCALE GENOMIC DNA]</scope>
</reference>
<reference evidence="1" key="2">
    <citation type="submission" date="2025-08" db="UniProtKB">
        <authorList>
            <consortium name="Ensembl"/>
        </authorList>
    </citation>
    <scope>IDENTIFICATION</scope>
</reference>
<evidence type="ECO:0000313" key="2">
    <source>
        <dbReference type="Proteomes" id="UP000694390"/>
    </source>
</evidence>
<proteinExistence type="predicted"/>
<evidence type="ECO:0000313" key="1">
    <source>
        <dbReference type="Ensembl" id="ENSGEVP00005000553.1"/>
    </source>
</evidence>
<name>A0A8C4XVW6_9SAUR</name>
<dbReference type="Ensembl" id="ENSGEVT00005000597.1">
    <property type="protein sequence ID" value="ENSGEVP00005000553.1"/>
    <property type="gene ID" value="ENSGEVG00005000479.1"/>
</dbReference>
<reference evidence="1" key="3">
    <citation type="submission" date="2025-09" db="UniProtKB">
        <authorList>
            <consortium name="Ensembl"/>
        </authorList>
    </citation>
    <scope>IDENTIFICATION</scope>
</reference>
<organism evidence="1 2">
    <name type="scientific">Gopherus evgoodei</name>
    <name type="common">Goodes thornscrub tortoise</name>
    <dbReference type="NCBI Taxonomy" id="1825980"/>
    <lineage>
        <taxon>Eukaryota</taxon>
        <taxon>Metazoa</taxon>
        <taxon>Chordata</taxon>
        <taxon>Craniata</taxon>
        <taxon>Vertebrata</taxon>
        <taxon>Euteleostomi</taxon>
        <taxon>Archelosauria</taxon>
        <taxon>Testudinata</taxon>
        <taxon>Testudines</taxon>
        <taxon>Cryptodira</taxon>
        <taxon>Durocryptodira</taxon>
        <taxon>Testudinoidea</taxon>
        <taxon>Testudinidae</taxon>
        <taxon>Gopherus</taxon>
    </lineage>
</organism>
<sequence length="56" mass="5997">FSLLVFFSPCLPQAGLLPAVCWLAPGPREQTAAFPVPSSVANTSEIESALTVVRYF</sequence>
<dbReference type="AlphaFoldDB" id="A0A8C4XVW6"/>